<evidence type="ECO:0000313" key="5">
    <source>
        <dbReference type="EMBL" id="SMO42987.1"/>
    </source>
</evidence>
<dbReference type="SMART" id="SM00382">
    <property type="entry name" value="AAA"/>
    <property type="match status" value="1"/>
</dbReference>
<proteinExistence type="predicted"/>
<sequence>MEGIELQNLSIGYSREIVSGLNVKFNEEEFWVVVGPNGVGKSTLIKTVLGIIPPLKGKILIHGVDCTGRCDERRFLSYVPQMENYSHSFPGTVLEVVLSGLFPRKGRFEVIKEEEVQRALNWLNLLDLEEKKDEPFNRLSGGQQRKTLIARALISNPHYIFLDEPTTGVDLKSSRKILELLNKLHKEERFGICMVTHDLNSVWDYIDKVILIGYGGKFFVGSKEELLNEELLSEIYEVEVKIIKTKFTPIILVGDKHL</sequence>
<dbReference type="InterPro" id="IPR027417">
    <property type="entry name" value="P-loop_NTPase"/>
</dbReference>
<keyword evidence="6" id="KW-1185">Reference proteome</keyword>
<evidence type="ECO:0000256" key="1">
    <source>
        <dbReference type="ARBA" id="ARBA00022448"/>
    </source>
</evidence>
<dbReference type="InterPro" id="IPR003593">
    <property type="entry name" value="AAA+_ATPase"/>
</dbReference>
<protein>
    <submittedName>
        <fullName evidence="5">Zinc transport system ATP-binding protein</fullName>
    </submittedName>
</protein>
<name>A0A521B7A1_9BACT</name>
<dbReference type="InterPro" id="IPR050153">
    <property type="entry name" value="Metal_Ion_Import_ABC"/>
</dbReference>
<dbReference type="PROSITE" id="PS50893">
    <property type="entry name" value="ABC_TRANSPORTER_2"/>
    <property type="match status" value="1"/>
</dbReference>
<keyword evidence="3 5" id="KW-0067">ATP-binding</keyword>
<keyword evidence="1" id="KW-0813">Transport</keyword>
<gene>
    <name evidence="5" type="ORF">SAMN06269117_10448</name>
</gene>
<evidence type="ECO:0000256" key="3">
    <source>
        <dbReference type="ARBA" id="ARBA00022840"/>
    </source>
</evidence>
<dbReference type="OrthoDB" id="9806726at2"/>
<dbReference type="FunFam" id="3.40.50.300:FF:000134">
    <property type="entry name" value="Iron-enterobactin ABC transporter ATP-binding protein"/>
    <property type="match status" value="1"/>
</dbReference>
<dbReference type="GO" id="GO:0005524">
    <property type="term" value="F:ATP binding"/>
    <property type="evidence" value="ECO:0007669"/>
    <property type="project" value="UniProtKB-KW"/>
</dbReference>
<dbReference type="AlphaFoldDB" id="A0A521B7A1"/>
<dbReference type="Proteomes" id="UP000317315">
    <property type="component" value="Unassembled WGS sequence"/>
</dbReference>
<dbReference type="Pfam" id="PF00005">
    <property type="entry name" value="ABC_tran"/>
    <property type="match status" value="1"/>
</dbReference>
<organism evidence="5 6">
    <name type="scientific">Balnearium lithotrophicum</name>
    <dbReference type="NCBI Taxonomy" id="223788"/>
    <lineage>
        <taxon>Bacteria</taxon>
        <taxon>Pseudomonadati</taxon>
        <taxon>Aquificota</taxon>
        <taxon>Aquificia</taxon>
        <taxon>Desulfurobacteriales</taxon>
        <taxon>Desulfurobacteriaceae</taxon>
        <taxon>Balnearium</taxon>
    </lineage>
</organism>
<dbReference type="InterPro" id="IPR003439">
    <property type="entry name" value="ABC_transporter-like_ATP-bd"/>
</dbReference>
<evidence type="ECO:0000313" key="6">
    <source>
        <dbReference type="Proteomes" id="UP000317315"/>
    </source>
</evidence>
<evidence type="ECO:0000259" key="4">
    <source>
        <dbReference type="PROSITE" id="PS50893"/>
    </source>
</evidence>
<evidence type="ECO:0000256" key="2">
    <source>
        <dbReference type="ARBA" id="ARBA00022741"/>
    </source>
</evidence>
<dbReference type="PANTHER" id="PTHR42734">
    <property type="entry name" value="METAL TRANSPORT SYSTEM ATP-BINDING PROTEIN TM_0124-RELATED"/>
    <property type="match status" value="1"/>
</dbReference>
<dbReference type="Gene3D" id="3.40.50.300">
    <property type="entry name" value="P-loop containing nucleotide triphosphate hydrolases"/>
    <property type="match status" value="1"/>
</dbReference>
<dbReference type="RefSeq" id="WP_142934141.1">
    <property type="nucleotide sequence ID" value="NZ_FXTM01000004.1"/>
</dbReference>
<accession>A0A521B7A1</accession>
<dbReference type="EMBL" id="FXTM01000004">
    <property type="protein sequence ID" value="SMO42987.1"/>
    <property type="molecule type" value="Genomic_DNA"/>
</dbReference>
<keyword evidence="2" id="KW-0547">Nucleotide-binding</keyword>
<dbReference type="SUPFAM" id="SSF52540">
    <property type="entry name" value="P-loop containing nucleoside triphosphate hydrolases"/>
    <property type="match status" value="1"/>
</dbReference>
<dbReference type="GO" id="GO:0016887">
    <property type="term" value="F:ATP hydrolysis activity"/>
    <property type="evidence" value="ECO:0007669"/>
    <property type="project" value="InterPro"/>
</dbReference>
<feature type="domain" description="ABC transporter" evidence="4">
    <location>
        <begin position="1"/>
        <end position="239"/>
    </location>
</feature>
<reference evidence="5 6" key="1">
    <citation type="submission" date="2017-05" db="EMBL/GenBank/DDBJ databases">
        <authorList>
            <person name="Varghese N."/>
            <person name="Submissions S."/>
        </authorList>
    </citation>
    <scope>NUCLEOTIDE SEQUENCE [LARGE SCALE GENOMIC DNA]</scope>
    <source>
        <strain evidence="5 6">DSM 16304</strain>
    </source>
</reference>